<dbReference type="EMBL" id="JXLN01017152">
    <property type="protein sequence ID" value="KPM11420.1"/>
    <property type="molecule type" value="Genomic_DNA"/>
</dbReference>
<sequence length="85" mass="9389">MTGGVIDLREIKEIRIGWANVFDRILNGGSNTINSIGDQSSSKEKGPNGTQSLTLKLDKWERSQCFTLYYGTAFNLKTLTCSGIE</sequence>
<gene>
    <name evidence="1" type="ORF">QR98_0099900</name>
</gene>
<dbReference type="AlphaFoldDB" id="A0A132ALU9"/>
<evidence type="ECO:0000313" key="1">
    <source>
        <dbReference type="EMBL" id="KPM11420.1"/>
    </source>
</evidence>
<dbReference type="VEuPathDB" id="VectorBase:SSCA009285"/>
<proteinExistence type="predicted"/>
<name>A0A132ALU9_SARSC</name>
<organism evidence="1 2">
    <name type="scientific">Sarcoptes scabiei</name>
    <name type="common">Itch mite</name>
    <name type="synonym">Acarus scabiei</name>
    <dbReference type="NCBI Taxonomy" id="52283"/>
    <lineage>
        <taxon>Eukaryota</taxon>
        <taxon>Metazoa</taxon>
        <taxon>Ecdysozoa</taxon>
        <taxon>Arthropoda</taxon>
        <taxon>Chelicerata</taxon>
        <taxon>Arachnida</taxon>
        <taxon>Acari</taxon>
        <taxon>Acariformes</taxon>
        <taxon>Sarcoptiformes</taxon>
        <taxon>Astigmata</taxon>
        <taxon>Psoroptidia</taxon>
        <taxon>Sarcoptoidea</taxon>
        <taxon>Sarcoptidae</taxon>
        <taxon>Sarcoptinae</taxon>
        <taxon>Sarcoptes</taxon>
    </lineage>
</organism>
<comment type="caution">
    <text evidence="1">The sequence shown here is derived from an EMBL/GenBank/DDBJ whole genome shotgun (WGS) entry which is preliminary data.</text>
</comment>
<dbReference type="Proteomes" id="UP000616769">
    <property type="component" value="Unassembled WGS sequence"/>
</dbReference>
<dbReference type="OrthoDB" id="269822at2759"/>
<accession>A0A132ALU9</accession>
<reference evidence="1 2" key="1">
    <citation type="journal article" date="2015" name="Parasit. Vectors">
        <title>Draft genome of the scabies mite.</title>
        <authorList>
            <person name="Rider S.D.Jr."/>
            <person name="Morgan M.S."/>
            <person name="Arlian L.G."/>
        </authorList>
    </citation>
    <scope>NUCLEOTIDE SEQUENCE [LARGE SCALE GENOMIC DNA]</scope>
    <source>
        <strain evidence="1">Arlian Lab</strain>
    </source>
</reference>
<protein>
    <submittedName>
        <fullName evidence="1">Phospholipase C gamma-like protein 3</fullName>
    </submittedName>
</protein>
<evidence type="ECO:0000313" key="2">
    <source>
        <dbReference type="Proteomes" id="UP000616769"/>
    </source>
</evidence>